<proteinExistence type="predicted"/>
<dbReference type="SUPFAM" id="SSF56935">
    <property type="entry name" value="Porins"/>
    <property type="match status" value="1"/>
</dbReference>
<sequence length="729" mass="81641">MDIPFPPSTFAGKHKAMKKIWYLWIITGLFPLHEGMLAQTKTASGTLLVNDSITLDLPEVFVKAERPLVKMAAGKLEYDIPNLIKSKPVDNAFDILGELPGVGKSGDDITLLGTSETTIIINGRKSSMTTEQLADMLKATPSGKVKKVEVMYSTPPQYGVRGASINVIIENDRSLKEQLKGEVSLTGKQAYYFSPSGLVNLSYTGKKYAADLSYSAGYRHGRSTEDMHAEPTVNGVKYDILQKNWSENKSITHNLRAAFEYDFDNKDKLSLSYTGRYTQDAPPSYRGGRTDFTDIETVNTTSRTTGPSSLHSARADYNGHKNLNAGIDYTFYKDKSLQELVNNFEDADKQNRRNESRQQAQRANMYLNHSVTTAGKWKIAYGLEASLSGTTNEANALLDNEQESEGTFDLKQKEYSVGAFAGVSYAFGKKFSLDASLTVRYYKASVDSAGMESTLWDKADLFPSLSAVYRIDRSNMLQFSLSSNRKYPSYWATTPNTYYMNVYSVIKGNPNLKPELNYSMQLTYVMKNKYVLGAFANFQPDRILQMSYQCPDRLQSVFHTINLDVHNMFGLMAVVPFHAGEVLSSRLTLMGFAIHDKGTLIDVSFDRKKLFGRAMLTNTIFLTRDKNLSLDISGDYSSPAIQGIYDIDPLYGIDAALVWTLPRQKLRFTLKGTDLLNSQKPLTHIDEQGQKSRMELFQDVRSVSLTVRYSFGGFKEKKVKAVDTSRFGT</sequence>
<dbReference type="Proteomes" id="UP000033035">
    <property type="component" value="Unassembled WGS sequence"/>
</dbReference>
<dbReference type="PATRIC" id="fig|1203610.3.peg.3644"/>
<evidence type="ECO:0000313" key="3">
    <source>
        <dbReference type="Proteomes" id="UP000033035"/>
    </source>
</evidence>
<accession>A0A0F5J856</accession>
<protein>
    <recommendedName>
        <fullName evidence="1">Outer membrane protein beta-barrel domain-containing protein</fullName>
    </recommendedName>
</protein>
<dbReference type="HOGENOM" id="CLU_017617_2_0_10"/>
<dbReference type="STRING" id="1203610.HMPREF1536_03575"/>
<dbReference type="Pfam" id="PF14905">
    <property type="entry name" value="OMP_b-brl_3"/>
    <property type="match status" value="1"/>
</dbReference>
<reference evidence="2 3" key="1">
    <citation type="submission" date="2013-04" db="EMBL/GenBank/DDBJ databases">
        <title>The Genome Sequence of Parabacteroides gordonii DSM 23371.</title>
        <authorList>
            <consortium name="The Broad Institute Genomics Platform"/>
            <person name="Earl A."/>
            <person name="Ward D."/>
            <person name="Feldgarden M."/>
            <person name="Gevers D."/>
            <person name="Martens E."/>
            <person name="Sakamoto M."/>
            <person name="Benno Y."/>
            <person name="Suzuki N."/>
            <person name="Matsunaga N."/>
            <person name="Koshihara K."/>
            <person name="Seki M."/>
            <person name="Komiya H."/>
            <person name="Walker B."/>
            <person name="Young S."/>
            <person name="Zeng Q."/>
            <person name="Gargeya S."/>
            <person name="Fitzgerald M."/>
            <person name="Haas B."/>
            <person name="Abouelleil A."/>
            <person name="Allen A.W."/>
            <person name="Alvarado L."/>
            <person name="Arachchi H.M."/>
            <person name="Berlin A.M."/>
            <person name="Chapman S.B."/>
            <person name="Gainer-Dewar J."/>
            <person name="Goldberg J."/>
            <person name="Griggs A."/>
            <person name="Gujja S."/>
            <person name="Hansen M."/>
            <person name="Howarth C."/>
            <person name="Imamovic A."/>
            <person name="Ireland A."/>
            <person name="Larimer J."/>
            <person name="McCowan C."/>
            <person name="Murphy C."/>
            <person name="Pearson M."/>
            <person name="Poon T.W."/>
            <person name="Priest M."/>
            <person name="Roberts A."/>
            <person name="Saif S."/>
            <person name="Shea T."/>
            <person name="Sisk P."/>
            <person name="Sykes S."/>
            <person name="Wortman J."/>
            <person name="Nusbaum C."/>
            <person name="Birren B."/>
        </authorList>
    </citation>
    <scope>NUCLEOTIDE SEQUENCE [LARGE SCALE GENOMIC DNA]</scope>
    <source>
        <strain evidence="2 3">MS-1</strain>
    </source>
</reference>
<evidence type="ECO:0000313" key="2">
    <source>
        <dbReference type="EMBL" id="KKB53994.1"/>
    </source>
</evidence>
<dbReference type="InterPro" id="IPR041700">
    <property type="entry name" value="OMP_b-brl_3"/>
</dbReference>
<dbReference type="AlphaFoldDB" id="A0A0F5J856"/>
<feature type="domain" description="Outer membrane protein beta-barrel" evidence="1">
    <location>
        <begin position="319"/>
        <end position="709"/>
    </location>
</feature>
<evidence type="ECO:0000259" key="1">
    <source>
        <dbReference type="Pfam" id="PF14905"/>
    </source>
</evidence>
<organism evidence="2 3">
    <name type="scientific">Parabacteroides gordonii MS-1 = DSM 23371</name>
    <dbReference type="NCBI Taxonomy" id="1203610"/>
    <lineage>
        <taxon>Bacteria</taxon>
        <taxon>Pseudomonadati</taxon>
        <taxon>Bacteroidota</taxon>
        <taxon>Bacteroidia</taxon>
        <taxon>Bacteroidales</taxon>
        <taxon>Tannerellaceae</taxon>
        <taxon>Parabacteroides</taxon>
    </lineage>
</organism>
<comment type="caution">
    <text evidence="2">The sequence shown here is derived from an EMBL/GenBank/DDBJ whole genome shotgun (WGS) entry which is preliminary data.</text>
</comment>
<keyword evidence="3" id="KW-1185">Reference proteome</keyword>
<name>A0A0F5J856_9BACT</name>
<dbReference type="EMBL" id="AQHW01000017">
    <property type="protein sequence ID" value="KKB53994.1"/>
    <property type="molecule type" value="Genomic_DNA"/>
</dbReference>
<gene>
    <name evidence="2" type="ORF">HMPREF1536_03575</name>
</gene>